<organism evidence="1 2">
    <name type="scientific">Boothiomyces macroporosus</name>
    <dbReference type="NCBI Taxonomy" id="261099"/>
    <lineage>
        <taxon>Eukaryota</taxon>
        <taxon>Fungi</taxon>
        <taxon>Fungi incertae sedis</taxon>
        <taxon>Chytridiomycota</taxon>
        <taxon>Chytridiomycota incertae sedis</taxon>
        <taxon>Chytridiomycetes</taxon>
        <taxon>Rhizophydiales</taxon>
        <taxon>Terramycetaceae</taxon>
        <taxon>Boothiomyces</taxon>
    </lineage>
</organism>
<protein>
    <submittedName>
        <fullName evidence="1">Uncharacterized protein</fullName>
    </submittedName>
</protein>
<dbReference type="GO" id="GO:0016020">
    <property type="term" value="C:membrane"/>
    <property type="evidence" value="ECO:0007669"/>
    <property type="project" value="TreeGrafter"/>
</dbReference>
<proteinExistence type="predicted"/>
<name>A0AAD5Y688_9FUNG</name>
<dbReference type="InterPro" id="IPR019176">
    <property type="entry name" value="Cytochrome_B561-rel"/>
</dbReference>
<dbReference type="Pfam" id="PF09786">
    <property type="entry name" value="CytochromB561_N"/>
    <property type="match status" value="1"/>
</dbReference>
<dbReference type="PANTHER" id="PTHR21780">
    <property type="entry name" value="TRANSMEMBRANE PROTEIN 209"/>
    <property type="match status" value="1"/>
</dbReference>
<keyword evidence="2" id="KW-1185">Reference proteome</keyword>
<sequence>MLENTPPKQNRKYFVLSSPMSPLIKDTSFVSKITKDQGSFSPQKHEMTPMTFLPHTFQHATKPTQLAVQKENIEDGFIYKQVEFTFAKWQCEKYLDVWGENMRKWLSRMLNQYIARIDAVENKFKEMNLNHLLLAAPKSNATPTLVDLKNQYPNEPIVTERIYLENVLKEFNCKEYILNRIRSLSEGSCLSQYKWNGGADYGTKFNQQTYPTDSQLLMYLFCVYMDEKYPTASQFTMKYFTNSLKPSKMLLIRTNEYLENQAS</sequence>
<gene>
    <name evidence="1" type="ORF">HK103_007041</name>
</gene>
<comment type="caution">
    <text evidence="1">The sequence shown here is derived from an EMBL/GenBank/DDBJ whole genome shotgun (WGS) entry which is preliminary data.</text>
</comment>
<dbReference type="AlphaFoldDB" id="A0AAD5Y688"/>
<dbReference type="EMBL" id="JADGKB010000081">
    <property type="protein sequence ID" value="KAJ3254631.1"/>
    <property type="molecule type" value="Genomic_DNA"/>
</dbReference>
<dbReference type="PANTHER" id="PTHR21780:SF0">
    <property type="entry name" value="TRANSMEMBRANE PROTEIN 209"/>
    <property type="match status" value="1"/>
</dbReference>
<reference evidence="1" key="1">
    <citation type="submission" date="2020-05" db="EMBL/GenBank/DDBJ databases">
        <title>Phylogenomic resolution of chytrid fungi.</title>
        <authorList>
            <person name="Stajich J.E."/>
            <person name="Amses K."/>
            <person name="Simmons R."/>
            <person name="Seto K."/>
            <person name="Myers J."/>
            <person name="Bonds A."/>
            <person name="Quandt C.A."/>
            <person name="Barry K."/>
            <person name="Liu P."/>
            <person name="Grigoriev I."/>
            <person name="Longcore J.E."/>
            <person name="James T.Y."/>
        </authorList>
    </citation>
    <scope>NUCLEOTIDE SEQUENCE</scope>
    <source>
        <strain evidence="1">PLAUS21</strain>
    </source>
</reference>
<accession>A0AAD5Y688</accession>
<dbReference type="Proteomes" id="UP001210925">
    <property type="component" value="Unassembled WGS sequence"/>
</dbReference>
<evidence type="ECO:0000313" key="2">
    <source>
        <dbReference type="Proteomes" id="UP001210925"/>
    </source>
</evidence>
<evidence type="ECO:0000313" key="1">
    <source>
        <dbReference type="EMBL" id="KAJ3254631.1"/>
    </source>
</evidence>